<dbReference type="Ensembl" id="ENSSTUT00000000260.1">
    <property type="protein sequence ID" value="ENSSTUP00000000222.1"/>
    <property type="gene ID" value="ENSSTUG00000000158.1"/>
</dbReference>
<evidence type="ECO:0000313" key="8">
    <source>
        <dbReference type="Ensembl" id="ENSSTUP00000000222.1"/>
    </source>
</evidence>
<dbReference type="CDD" id="cd13351">
    <property type="entry name" value="PH-GRAM1_TCB1D9_TCB1D9B"/>
    <property type="match status" value="1"/>
</dbReference>
<reference evidence="8" key="2">
    <citation type="submission" date="2025-09" db="UniProtKB">
        <authorList>
            <consortium name="Ensembl"/>
        </authorList>
    </citation>
    <scope>IDENTIFICATION</scope>
</reference>
<evidence type="ECO:0000259" key="7">
    <source>
        <dbReference type="PROSITE" id="PS50222"/>
    </source>
</evidence>
<dbReference type="InterPro" id="IPR036017">
    <property type="entry name" value="TCB1D9/TCB1D9B_PH-GRAM2"/>
</dbReference>
<dbReference type="Gene3D" id="1.10.238.10">
    <property type="entry name" value="EF-hand"/>
    <property type="match status" value="1"/>
</dbReference>
<dbReference type="PROSITE" id="PS50086">
    <property type="entry name" value="TBC_RABGAP"/>
    <property type="match status" value="1"/>
</dbReference>
<dbReference type="PANTHER" id="PTHR47666">
    <property type="entry name" value="PROTEIN VASCULAR ASSOCIATED DEATH 1, CHLOROPLASTIC"/>
    <property type="match status" value="1"/>
</dbReference>
<dbReference type="InterPro" id="IPR000195">
    <property type="entry name" value="Rab-GAP-TBC_dom"/>
</dbReference>
<feature type="domain" description="Rab-GAP TBC" evidence="6">
    <location>
        <begin position="510"/>
        <end position="697"/>
    </location>
</feature>
<dbReference type="CDD" id="cd13354">
    <property type="entry name" value="PH-GRAM2_TCB1D9_TCB1D9B"/>
    <property type="match status" value="1"/>
</dbReference>
<evidence type="ECO:0000256" key="3">
    <source>
        <dbReference type="ARBA" id="ARBA00043879"/>
    </source>
</evidence>
<keyword evidence="9" id="KW-1185">Reference proteome</keyword>
<dbReference type="FunFam" id="1.10.238.10:FF:000119">
    <property type="entry name" value="TBC1 domain family member 9"/>
    <property type="match status" value="1"/>
</dbReference>
<reference evidence="8" key="1">
    <citation type="submission" date="2025-08" db="UniProtKB">
        <authorList>
            <consortium name="Ensembl"/>
        </authorList>
    </citation>
    <scope>IDENTIFICATION</scope>
</reference>
<dbReference type="FunFam" id="1.10.8.270:FF:000002">
    <property type="entry name" value="TBC1 domain family member 9B"/>
    <property type="match status" value="1"/>
</dbReference>
<dbReference type="GeneTree" id="ENSGT00940000157878"/>
<dbReference type="InterPro" id="IPR036014">
    <property type="entry name" value="TCB1D9/TCB1D9B_PH-GRAM1"/>
</dbReference>
<dbReference type="FunFam" id="2.30.29.30:FF:000013">
    <property type="entry name" value="Putative TBC1 domain family member 8B"/>
    <property type="match status" value="1"/>
</dbReference>
<dbReference type="FunFam" id="1.10.472.80:FF:000016">
    <property type="entry name" value="TBC1 domain family, member 9"/>
    <property type="match status" value="1"/>
</dbReference>
<dbReference type="SUPFAM" id="SSF47473">
    <property type="entry name" value="EF-hand"/>
    <property type="match status" value="1"/>
</dbReference>
<sequence length="1180" mass="134016">MWVHPEEVLQAGALWITERANPYFILQKRKGHGDGRGGLAGLLVGTLDVVLDSSARVAPYRILYQTPDSLIYWIIAHGCSRKEITEHWEWLEQNLLQTLSIFENENDITTFVKGKVQGIIAEYNKNQDVKEDDDTDKFKEAICTYRKLFGMPEEEKLVNYYSCSYWKGRVPRQGWLYLSINHICFYSYLLGKEAKLVIRWADITQLEKSTTLLLPDAVKVSTRVSEHVFSVFLNINETFKLMEQLANIAMRQLLDNKGFEQDRSLPKLKRKTPKKVSALKRDLDARAKSERYRALFRLPKDEKLDGHTGCTLWTPFNKMHILGQMFVSTNYICFTSKEETLCSLIIPLREVTIVEKADSSNFLPSPVSISTKNRMTFLFANLKDRDFLVQRISDFLQQTTSKIYFEREITGSVNSSDDEGSLLSSSPQRSSLGSEGSSEGERQFNLNDNSVPTATQALMTMYRRRSPEEFNPKLAKEFLKEQAWKNHFTEYGQGVCMYRTEKTKDLVLKGIPENMRGELWLLFSGAINEMATHPGYYEDLVEKSMGKYNLATEEIERDLHRSLPEHPAFQNEMGIAALRRVLTAYAFRNPNIGYCQAMNIVTSVLLLYAKEEEAFWLLVALCERMLPDYYNTRVVGALVDQGVFEELAREYVPELYDCMQDLGVISTISLSWFLTLFLSVMPFESAVVVVDCFFYEGIKVIFQLALSVLHANIHQLLGAKDDGEAMTVLGRYLDSVTNKDSTLPPIPHLHSLLTDNGDPHPEVDIFKLVRSSYEKFGSIRADVIEQMRFKQRLRVIQTIEDTTKRNVVRTIVTETAFSIDELEELYVLFKAEHLTSCYWGGTGGSNPTERHDPSLPYLEQYRIDLEQFRGLFSLLFPWAPVNGAHADPLALRFFRLLDHNGDSLINFREFISGLSVLCHGDLTEKLKLLYKMHVIPGKCVCSQFIELCKTLYNMFSEDAQEQELYHATATVTSLLLEMGEVGKLFCHSKDQEEQDQDDPEEAKTSGPARDGGTKPAVVFQQRGQGEGEKESQARPCGPAKRDGRGEQLSAMEDIKLEDSSPKDTGTSSSMLISDDETKDDTSMSSYSVLSGGSHELDDKLHCEDINDDTVLVRSENGTSIDKDWAITFEQFLASVLTEQALVLYFEKPVEVAARITNAKNVRQVGCSLLSASDYDISLSG</sequence>
<comment type="function">
    <text evidence="3">May act as a GTPase-activating protein for Rab family protein(s).</text>
</comment>
<dbReference type="InterPro" id="IPR004182">
    <property type="entry name" value="GRAM"/>
</dbReference>
<dbReference type="InterPro" id="IPR011992">
    <property type="entry name" value="EF-hand-dom_pair"/>
</dbReference>
<evidence type="ECO:0000256" key="1">
    <source>
        <dbReference type="ARBA" id="ARBA00022468"/>
    </source>
</evidence>
<evidence type="ECO:0000256" key="5">
    <source>
        <dbReference type="SAM" id="MobiDB-lite"/>
    </source>
</evidence>
<dbReference type="Pfam" id="PF00566">
    <property type="entry name" value="RabGAP-TBC"/>
    <property type="match status" value="1"/>
</dbReference>
<name>A0A673VVJ8_SALTR</name>
<dbReference type="SUPFAM" id="SSF47923">
    <property type="entry name" value="Ypt/Rab-GAP domain of gyp1p"/>
    <property type="match status" value="2"/>
</dbReference>
<proteinExistence type="predicted"/>
<dbReference type="Gene3D" id="1.10.10.750">
    <property type="entry name" value="Ypt/Rab-GAP domain of gyp1p, domain 1"/>
    <property type="match status" value="1"/>
</dbReference>
<dbReference type="GO" id="GO:0005509">
    <property type="term" value="F:calcium ion binding"/>
    <property type="evidence" value="ECO:0007669"/>
    <property type="project" value="InterPro"/>
</dbReference>
<feature type="region of interest" description="Disordered" evidence="5">
    <location>
        <begin position="990"/>
        <end position="1090"/>
    </location>
</feature>
<dbReference type="Gene3D" id="2.30.29.30">
    <property type="entry name" value="Pleckstrin-homology domain (PH domain)/Phosphotyrosine-binding domain (PTB)"/>
    <property type="match status" value="2"/>
</dbReference>
<feature type="region of interest" description="Disordered" evidence="5">
    <location>
        <begin position="413"/>
        <end position="450"/>
    </location>
</feature>
<dbReference type="InterPro" id="IPR011993">
    <property type="entry name" value="PH-like_dom_sf"/>
</dbReference>
<dbReference type="FunFam" id="2.30.29.30:FF:000041">
    <property type="entry name" value="TBC1 domain family member 9 isoform X1"/>
    <property type="match status" value="1"/>
</dbReference>
<dbReference type="PROSITE" id="PS50222">
    <property type="entry name" value="EF_HAND_2"/>
    <property type="match status" value="1"/>
</dbReference>
<protein>
    <recommendedName>
        <fullName evidence="4">TBC1 domain family member 9</fullName>
    </recommendedName>
</protein>
<feature type="compositionally biased region" description="Basic and acidic residues" evidence="5">
    <location>
        <begin position="1052"/>
        <end position="1061"/>
    </location>
</feature>
<dbReference type="SMART" id="SM00568">
    <property type="entry name" value="GRAM"/>
    <property type="match status" value="2"/>
</dbReference>
<evidence type="ECO:0000259" key="6">
    <source>
        <dbReference type="PROSITE" id="PS50086"/>
    </source>
</evidence>
<dbReference type="PANTHER" id="PTHR47666:SF3">
    <property type="entry name" value="TBC1 DOMAIN FAMILY MEMBER 9"/>
    <property type="match status" value="1"/>
</dbReference>
<dbReference type="Gene3D" id="1.10.472.80">
    <property type="entry name" value="Ypt/Rab-GAP domain of gyp1p, domain 3"/>
    <property type="match status" value="1"/>
</dbReference>
<evidence type="ECO:0000256" key="2">
    <source>
        <dbReference type="ARBA" id="ARBA00022737"/>
    </source>
</evidence>
<dbReference type="GO" id="GO:0005096">
    <property type="term" value="F:GTPase activator activity"/>
    <property type="evidence" value="ECO:0007669"/>
    <property type="project" value="UniProtKB-KW"/>
</dbReference>
<dbReference type="InterPro" id="IPR002048">
    <property type="entry name" value="EF_hand_dom"/>
</dbReference>
<feature type="compositionally biased region" description="Polar residues" evidence="5">
    <location>
        <begin position="1062"/>
        <end position="1071"/>
    </location>
</feature>
<keyword evidence="2" id="KW-0677">Repeat</keyword>
<dbReference type="AlphaFoldDB" id="A0A673VVJ8"/>
<dbReference type="Proteomes" id="UP000472277">
    <property type="component" value="Chromosome 4"/>
</dbReference>
<dbReference type="FunFam" id="1.10.10.750:FF:000008">
    <property type="entry name" value="TBC1 domain family member 9"/>
    <property type="match status" value="1"/>
</dbReference>
<evidence type="ECO:0000256" key="4">
    <source>
        <dbReference type="ARBA" id="ARBA00072016"/>
    </source>
</evidence>
<dbReference type="Pfam" id="PF02893">
    <property type="entry name" value="GRAM"/>
    <property type="match status" value="2"/>
</dbReference>
<keyword evidence="1" id="KW-0343">GTPase activation</keyword>
<accession>A0A673VVJ8</accession>
<dbReference type="Gene3D" id="1.10.8.270">
    <property type="entry name" value="putative rabgap domain of human tbc1 domain family member 14 like domains"/>
    <property type="match status" value="1"/>
</dbReference>
<organism evidence="8 9">
    <name type="scientific">Salmo trutta</name>
    <name type="common">Brown trout</name>
    <dbReference type="NCBI Taxonomy" id="8032"/>
    <lineage>
        <taxon>Eukaryota</taxon>
        <taxon>Metazoa</taxon>
        <taxon>Chordata</taxon>
        <taxon>Craniata</taxon>
        <taxon>Vertebrata</taxon>
        <taxon>Euteleostomi</taxon>
        <taxon>Actinopterygii</taxon>
        <taxon>Neopterygii</taxon>
        <taxon>Teleostei</taxon>
        <taxon>Protacanthopterygii</taxon>
        <taxon>Salmoniformes</taxon>
        <taxon>Salmonidae</taxon>
        <taxon>Salmoninae</taxon>
        <taxon>Salmo</taxon>
    </lineage>
</organism>
<gene>
    <name evidence="8" type="primary">TBC1D9</name>
    <name evidence="8" type="synonym">LOC115191772</name>
</gene>
<dbReference type="GO" id="GO:0003008">
    <property type="term" value="P:system process"/>
    <property type="evidence" value="ECO:0007669"/>
    <property type="project" value="UniProtKB-ARBA"/>
</dbReference>
<feature type="domain" description="EF-hand" evidence="7">
    <location>
        <begin position="885"/>
        <end position="920"/>
    </location>
</feature>
<evidence type="ECO:0000313" key="9">
    <source>
        <dbReference type="Proteomes" id="UP000472277"/>
    </source>
</evidence>
<dbReference type="InterPro" id="IPR035969">
    <property type="entry name" value="Rab-GAP_TBC_sf"/>
</dbReference>
<feature type="compositionally biased region" description="Low complexity" evidence="5">
    <location>
        <begin position="421"/>
        <end position="437"/>
    </location>
</feature>
<dbReference type="SMART" id="SM00164">
    <property type="entry name" value="TBC"/>
    <property type="match status" value="1"/>
</dbReference>